<dbReference type="GO" id="GO:0007166">
    <property type="term" value="P:cell surface receptor signaling pathway"/>
    <property type="evidence" value="ECO:0007669"/>
    <property type="project" value="InterPro"/>
</dbReference>
<keyword evidence="7" id="KW-1133">Transmembrane helix</keyword>
<accession>A0AAQ3SJ37</accession>
<evidence type="ECO:0000256" key="4">
    <source>
        <dbReference type="ARBA" id="ARBA00022777"/>
    </source>
</evidence>
<dbReference type="Gene3D" id="1.10.510.10">
    <property type="entry name" value="Transferase(Phosphotransferase) domain 1"/>
    <property type="match status" value="2"/>
</dbReference>
<keyword evidence="3 6" id="KW-0547">Nucleotide-binding</keyword>
<dbReference type="EMBL" id="CP144745">
    <property type="protein sequence ID" value="WVZ51330.1"/>
    <property type="molecule type" value="Genomic_DNA"/>
</dbReference>
<dbReference type="SUPFAM" id="SSF56112">
    <property type="entry name" value="Protein kinase-like (PK-like)"/>
    <property type="match status" value="1"/>
</dbReference>
<keyword evidence="4" id="KW-0418">Kinase</keyword>
<dbReference type="PANTHER" id="PTHR27005:SF283">
    <property type="entry name" value="OS02G0633066 PROTEIN"/>
    <property type="match status" value="1"/>
</dbReference>
<gene>
    <name evidence="9" type="ORF">U9M48_002484</name>
</gene>
<keyword evidence="1" id="KW-0723">Serine/threonine-protein kinase</keyword>
<name>A0AAQ3SJ37_PASNO</name>
<feature type="non-terminal residue" evidence="9">
    <location>
        <position position="1"/>
    </location>
</feature>
<evidence type="ECO:0000256" key="6">
    <source>
        <dbReference type="PROSITE-ProRule" id="PRU10141"/>
    </source>
</evidence>
<evidence type="ECO:0000313" key="9">
    <source>
        <dbReference type="EMBL" id="WVZ51330.1"/>
    </source>
</evidence>
<organism evidence="9 10">
    <name type="scientific">Paspalum notatum var. saurae</name>
    <dbReference type="NCBI Taxonomy" id="547442"/>
    <lineage>
        <taxon>Eukaryota</taxon>
        <taxon>Viridiplantae</taxon>
        <taxon>Streptophyta</taxon>
        <taxon>Embryophyta</taxon>
        <taxon>Tracheophyta</taxon>
        <taxon>Spermatophyta</taxon>
        <taxon>Magnoliopsida</taxon>
        <taxon>Liliopsida</taxon>
        <taxon>Poales</taxon>
        <taxon>Poaceae</taxon>
        <taxon>PACMAD clade</taxon>
        <taxon>Panicoideae</taxon>
        <taxon>Andropogonodae</taxon>
        <taxon>Paspaleae</taxon>
        <taxon>Paspalinae</taxon>
        <taxon>Paspalum</taxon>
    </lineage>
</organism>
<evidence type="ECO:0000259" key="8">
    <source>
        <dbReference type="PROSITE" id="PS50011"/>
    </source>
</evidence>
<keyword evidence="5 6" id="KW-0067">ATP-binding</keyword>
<dbReference type="InterPro" id="IPR017441">
    <property type="entry name" value="Protein_kinase_ATP_BS"/>
</dbReference>
<dbReference type="PROSITE" id="PS00107">
    <property type="entry name" value="PROTEIN_KINASE_ATP"/>
    <property type="match status" value="1"/>
</dbReference>
<keyword evidence="7" id="KW-0472">Membrane</keyword>
<dbReference type="Proteomes" id="UP001341281">
    <property type="component" value="Chromosome 01"/>
</dbReference>
<dbReference type="SMART" id="SM00220">
    <property type="entry name" value="S_TKc"/>
    <property type="match status" value="1"/>
</dbReference>
<proteinExistence type="predicted"/>
<keyword evidence="7" id="KW-0812">Transmembrane</keyword>
<feature type="binding site" evidence="6">
    <location>
        <position position="488"/>
    </location>
    <ligand>
        <name>ATP</name>
        <dbReference type="ChEBI" id="CHEBI:30616"/>
    </ligand>
</feature>
<evidence type="ECO:0000256" key="5">
    <source>
        <dbReference type="ARBA" id="ARBA00022840"/>
    </source>
</evidence>
<dbReference type="InterPro" id="IPR000719">
    <property type="entry name" value="Prot_kinase_dom"/>
</dbReference>
<evidence type="ECO:0000256" key="7">
    <source>
        <dbReference type="SAM" id="Phobius"/>
    </source>
</evidence>
<dbReference type="Gene3D" id="3.30.200.20">
    <property type="entry name" value="Phosphorylase Kinase, domain 1"/>
    <property type="match status" value="1"/>
</dbReference>
<reference evidence="9 10" key="1">
    <citation type="submission" date="2024-02" db="EMBL/GenBank/DDBJ databases">
        <title>High-quality chromosome-scale genome assembly of Pensacola bahiagrass (Paspalum notatum Flugge var. saurae).</title>
        <authorList>
            <person name="Vega J.M."/>
            <person name="Podio M."/>
            <person name="Orjuela J."/>
            <person name="Siena L.A."/>
            <person name="Pessino S.C."/>
            <person name="Combes M.C."/>
            <person name="Mariac C."/>
            <person name="Albertini E."/>
            <person name="Pupilli F."/>
            <person name="Ortiz J.P.A."/>
            <person name="Leblanc O."/>
        </authorList>
    </citation>
    <scope>NUCLEOTIDE SEQUENCE [LARGE SCALE GENOMIC DNA]</scope>
    <source>
        <strain evidence="9">R1</strain>
        <tissue evidence="9">Leaf</tissue>
    </source>
</reference>
<dbReference type="InterPro" id="IPR008271">
    <property type="entry name" value="Ser/Thr_kinase_AS"/>
</dbReference>
<dbReference type="Pfam" id="PF07714">
    <property type="entry name" value="PK_Tyr_Ser-Thr"/>
    <property type="match status" value="1"/>
</dbReference>
<dbReference type="PANTHER" id="PTHR27005">
    <property type="entry name" value="WALL-ASSOCIATED RECEPTOR KINASE-LIKE 21"/>
    <property type="match status" value="1"/>
</dbReference>
<evidence type="ECO:0000256" key="3">
    <source>
        <dbReference type="ARBA" id="ARBA00022741"/>
    </source>
</evidence>
<dbReference type="GO" id="GO:0005524">
    <property type="term" value="F:ATP binding"/>
    <property type="evidence" value="ECO:0007669"/>
    <property type="project" value="UniProtKB-UniRule"/>
</dbReference>
<keyword evidence="2" id="KW-0808">Transferase</keyword>
<protein>
    <recommendedName>
        <fullName evidence="8">Protein kinase domain-containing protein</fullName>
    </recommendedName>
</protein>
<evidence type="ECO:0000256" key="2">
    <source>
        <dbReference type="ARBA" id="ARBA00022679"/>
    </source>
</evidence>
<dbReference type="PROSITE" id="PS50011">
    <property type="entry name" value="PROTEIN_KINASE_DOM"/>
    <property type="match status" value="1"/>
</dbReference>
<feature type="transmembrane region" description="Helical" evidence="7">
    <location>
        <begin position="389"/>
        <end position="410"/>
    </location>
</feature>
<dbReference type="PROSITE" id="PS00108">
    <property type="entry name" value="PROTEIN_KINASE_ST"/>
    <property type="match status" value="1"/>
</dbReference>
<evidence type="ECO:0000256" key="1">
    <source>
        <dbReference type="ARBA" id="ARBA00022527"/>
    </source>
</evidence>
<dbReference type="InterPro" id="IPR001245">
    <property type="entry name" value="Ser-Thr/Tyr_kinase_cat_dom"/>
</dbReference>
<sequence length="680" mass="75555">MKPVSYISRQGFGLINPFTSLLPRGNLDEILDPQVSKEGDGEVVDVALLAAMCVKSKGEERPTMRQVEMTLESIQASKEFTSDVTDDDVSSEGWIRGCNATCRGVDMPYLLAISVNCSLPGFNDLICEGAHNPPRLLLGHGGSAFTQLLLHVTKIHLHNATDGAILNQTFKRAQMTNAERLILLGNRDPAGPFILWYHNNGFVVLGCNLQQDKLLIGNDSRRLLTTGGCSTFCTLDKLQRKQIVWESTEGHHRCGRCSGGNGCCRQAKIQRYFQWYDVELQRLLDRHHQDDDVDQLQVTQNLVLIAEKWRRDGSKGLIWCSSMVREAHVSGLKGIRPDLSVPIVLEFAADSASESSHSSCIYIKTSSRRSYEGNAYLVDGSQGLAIGQGVGSVATLLILALSTIFVVCKVKEGRKKKIRQRFFEQNRGQLLQQLVCQKADIGEQMIITLQVLEKATNNFDKSHELGGGGHGMVYKGILSSQHVVAIKKANIVIQKEINEFINEVNHRNIVKLLGCCLETEVPLLVYEFISNGTLYKHLHVQAPRSISWKDRLRIAIEAARALSYLHSFVSTPIVHRDIKSPNILLDDNLAVKLSDFGASRNIRIDQEGIHTSVQGTLGYLDPMYYNTGHLTEKSDEGDGEVVDVALLAAMCVKSRWEERPAIRQVEIILESIQASNDDIS</sequence>
<feature type="domain" description="Protein kinase" evidence="8">
    <location>
        <begin position="459"/>
        <end position="680"/>
    </location>
</feature>
<dbReference type="AlphaFoldDB" id="A0AAQ3SJ37"/>
<keyword evidence="10" id="KW-1185">Reference proteome</keyword>
<evidence type="ECO:0000313" key="10">
    <source>
        <dbReference type="Proteomes" id="UP001341281"/>
    </source>
</evidence>
<dbReference type="GO" id="GO:0004674">
    <property type="term" value="F:protein serine/threonine kinase activity"/>
    <property type="evidence" value="ECO:0007669"/>
    <property type="project" value="UniProtKB-KW"/>
</dbReference>
<dbReference type="GO" id="GO:0005886">
    <property type="term" value="C:plasma membrane"/>
    <property type="evidence" value="ECO:0007669"/>
    <property type="project" value="TreeGrafter"/>
</dbReference>
<dbReference type="InterPro" id="IPR011009">
    <property type="entry name" value="Kinase-like_dom_sf"/>
</dbReference>
<dbReference type="InterPro" id="IPR045274">
    <property type="entry name" value="WAK-like"/>
</dbReference>